<evidence type="ECO:0000313" key="5">
    <source>
        <dbReference type="EMBL" id="CKT14903.1"/>
    </source>
</evidence>
<evidence type="ECO:0000313" key="9">
    <source>
        <dbReference type="Proteomes" id="UP000044938"/>
    </source>
</evidence>
<protein>
    <submittedName>
        <fullName evidence="6">Uncharacterized protein</fullName>
    </submittedName>
</protein>
<evidence type="ECO:0000313" key="14">
    <source>
        <dbReference type="Proteomes" id="UP000049023"/>
    </source>
</evidence>
<dbReference type="Proteomes" id="UP000049023">
    <property type="component" value="Unassembled WGS sequence"/>
</dbReference>
<feature type="region of interest" description="Disordered" evidence="1">
    <location>
        <begin position="1"/>
        <end position="38"/>
    </location>
</feature>
<dbReference type="Proteomes" id="UP000048948">
    <property type="component" value="Unassembled WGS sequence"/>
</dbReference>
<reference evidence="9 10" key="1">
    <citation type="submission" date="2015-03" db="EMBL/GenBank/DDBJ databases">
        <authorList>
            <consortium name="Pathogen Informatics"/>
        </authorList>
    </citation>
    <scope>NUCLEOTIDE SEQUENCE [LARGE SCALE GENOMIC DNA]</scope>
    <source>
        <strain evidence="5 13">Bir 172</strain>
        <strain evidence="6 15">Bir 185</strain>
        <strain evidence="4 14">Bir 187</strain>
        <strain evidence="3 11">C09601061</strain>
        <strain evidence="7 10">G09801536</strain>
        <strain evidence="2 12">H09601792</strain>
        <strain evidence="8 9">M09401471</strain>
    </source>
</reference>
<evidence type="ECO:0000313" key="2">
    <source>
        <dbReference type="EMBL" id="CFE63941.1"/>
    </source>
</evidence>
<gene>
    <name evidence="3" type="ORF">ERS007657_02497</name>
    <name evidence="7" type="ORF">ERS007679_03481</name>
    <name evidence="2" type="ORF">ERS007688_03155</name>
    <name evidence="8" type="ORF">ERS007720_04381</name>
    <name evidence="5" type="ORF">ERS027646_03062</name>
    <name evidence="6" type="ORF">ERS027659_04234</name>
    <name evidence="4" type="ORF">ERS027661_00880</name>
</gene>
<evidence type="ECO:0000256" key="1">
    <source>
        <dbReference type="SAM" id="MobiDB-lite"/>
    </source>
</evidence>
<evidence type="ECO:0000313" key="15">
    <source>
        <dbReference type="Proteomes" id="UP000050164"/>
    </source>
</evidence>
<evidence type="ECO:0000313" key="3">
    <source>
        <dbReference type="EMBL" id="CFR86458.1"/>
    </source>
</evidence>
<evidence type="ECO:0000313" key="6">
    <source>
        <dbReference type="EMBL" id="CKT31172.1"/>
    </source>
</evidence>
<dbReference type="AlphaFoldDB" id="A0A655AM52"/>
<dbReference type="Proteomes" id="UP000046947">
    <property type="component" value="Unassembled WGS sequence"/>
</dbReference>
<dbReference type="Proteomes" id="UP000046680">
    <property type="component" value="Unassembled WGS sequence"/>
</dbReference>
<accession>A0A655AM52</accession>
<evidence type="ECO:0000313" key="12">
    <source>
        <dbReference type="Proteomes" id="UP000046947"/>
    </source>
</evidence>
<dbReference type="Proteomes" id="UP000050164">
    <property type="component" value="Unassembled WGS sequence"/>
</dbReference>
<evidence type="ECO:0000313" key="7">
    <source>
        <dbReference type="EMBL" id="COW25427.1"/>
    </source>
</evidence>
<organism evidence="6 15">
    <name type="scientific">Mycobacterium tuberculosis</name>
    <dbReference type="NCBI Taxonomy" id="1773"/>
    <lineage>
        <taxon>Bacteria</taxon>
        <taxon>Bacillati</taxon>
        <taxon>Actinomycetota</taxon>
        <taxon>Actinomycetes</taxon>
        <taxon>Mycobacteriales</taxon>
        <taxon>Mycobacteriaceae</taxon>
        <taxon>Mycobacterium</taxon>
        <taxon>Mycobacterium tuberculosis complex</taxon>
    </lineage>
</organism>
<feature type="compositionally biased region" description="Pro residues" evidence="1">
    <location>
        <begin position="1"/>
        <end position="18"/>
    </location>
</feature>
<evidence type="ECO:0000313" key="11">
    <source>
        <dbReference type="Proteomes" id="UP000046680"/>
    </source>
</evidence>
<name>A0A655AM52_MYCTX</name>
<evidence type="ECO:0000313" key="8">
    <source>
        <dbReference type="EMBL" id="COX36904.1"/>
    </source>
</evidence>
<dbReference type="EMBL" id="CGCX01000972">
    <property type="protein sequence ID" value="CFR86458.1"/>
    <property type="molecule type" value="Genomic_DNA"/>
</dbReference>
<dbReference type="EMBL" id="CNFU01000126">
    <property type="protein sequence ID" value="CKR25451.1"/>
    <property type="molecule type" value="Genomic_DNA"/>
</dbReference>
<evidence type="ECO:0000313" key="10">
    <source>
        <dbReference type="Proteomes" id="UP000045842"/>
    </source>
</evidence>
<evidence type="ECO:0000313" key="4">
    <source>
        <dbReference type="EMBL" id="CKR25451.1"/>
    </source>
</evidence>
<dbReference type="Proteomes" id="UP000044938">
    <property type="component" value="Unassembled WGS sequence"/>
</dbReference>
<dbReference type="EMBL" id="CSAD01000640">
    <property type="protein sequence ID" value="COW25427.1"/>
    <property type="molecule type" value="Genomic_DNA"/>
</dbReference>
<dbReference type="Proteomes" id="UP000045842">
    <property type="component" value="Unassembled WGS sequence"/>
</dbReference>
<evidence type="ECO:0000313" key="13">
    <source>
        <dbReference type="Proteomes" id="UP000048948"/>
    </source>
</evidence>
<dbReference type="EMBL" id="CFOH01000632">
    <property type="protein sequence ID" value="CFE63941.1"/>
    <property type="molecule type" value="Genomic_DNA"/>
</dbReference>
<sequence length="38" mass="4030">MLMPVPVPRVGPLMPPPAQENGTPRCDSPRAITTSVIC</sequence>
<proteinExistence type="predicted"/>
<dbReference type="EMBL" id="CNFT01001451">
    <property type="protein sequence ID" value="CKT31172.1"/>
    <property type="molecule type" value="Genomic_DNA"/>
</dbReference>
<dbReference type="EMBL" id="CNGE01000653">
    <property type="protein sequence ID" value="CKT14903.1"/>
    <property type="molecule type" value="Genomic_DNA"/>
</dbReference>
<dbReference type="EMBL" id="CSAJ01000916">
    <property type="protein sequence ID" value="COX36904.1"/>
    <property type="molecule type" value="Genomic_DNA"/>
</dbReference>